<dbReference type="GO" id="GO:0019172">
    <property type="term" value="F:glyoxalase III activity"/>
    <property type="evidence" value="ECO:0007669"/>
    <property type="project" value="UniProtKB-EC"/>
</dbReference>
<comment type="catalytic activity">
    <reaction evidence="2">
        <text>methylglyoxal + H2O = (R)-lactate + H(+)</text>
        <dbReference type="Rhea" id="RHEA:27754"/>
        <dbReference type="ChEBI" id="CHEBI:15377"/>
        <dbReference type="ChEBI" id="CHEBI:15378"/>
        <dbReference type="ChEBI" id="CHEBI:16004"/>
        <dbReference type="ChEBI" id="CHEBI:17158"/>
        <dbReference type="EC" id="4.2.1.130"/>
    </reaction>
</comment>
<evidence type="ECO:0000313" key="4">
    <source>
        <dbReference type="EMBL" id="KAJ4410497.1"/>
    </source>
</evidence>
<dbReference type="GO" id="GO:0005634">
    <property type="term" value="C:nucleus"/>
    <property type="evidence" value="ECO:0007669"/>
    <property type="project" value="TreeGrafter"/>
</dbReference>
<comment type="caution">
    <text evidence="4">The sequence shown here is derived from an EMBL/GenBank/DDBJ whole genome shotgun (WGS) entry which is preliminary data.</text>
</comment>
<protein>
    <recommendedName>
        <fullName evidence="1">D-lactate dehydratase</fullName>
        <ecNumber evidence="1">4.2.1.130</ecNumber>
    </recommendedName>
</protein>
<dbReference type="Gene3D" id="3.40.50.880">
    <property type="match status" value="1"/>
</dbReference>
<dbReference type="InterPro" id="IPR050325">
    <property type="entry name" value="Prot/Nucl_acid_deglycase"/>
</dbReference>
<evidence type="ECO:0000256" key="2">
    <source>
        <dbReference type="ARBA" id="ARBA00048082"/>
    </source>
</evidence>
<organism evidence="4 5">
    <name type="scientific">Didymella pomorum</name>
    <dbReference type="NCBI Taxonomy" id="749634"/>
    <lineage>
        <taxon>Eukaryota</taxon>
        <taxon>Fungi</taxon>
        <taxon>Dikarya</taxon>
        <taxon>Ascomycota</taxon>
        <taxon>Pezizomycotina</taxon>
        <taxon>Dothideomycetes</taxon>
        <taxon>Pleosporomycetidae</taxon>
        <taxon>Pleosporales</taxon>
        <taxon>Pleosporineae</taxon>
        <taxon>Didymellaceae</taxon>
        <taxon>Didymella</taxon>
    </lineage>
</organism>
<dbReference type="SUPFAM" id="SSF52317">
    <property type="entry name" value="Class I glutamine amidotransferase-like"/>
    <property type="match status" value="1"/>
</dbReference>
<gene>
    <name evidence="4" type="ORF">N0V91_001983</name>
</gene>
<dbReference type="EMBL" id="JAPEVA010000008">
    <property type="protein sequence ID" value="KAJ4410497.1"/>
    <property type="molecule type" value="Genomic_DNA"/>
</dbReference>
<evidence type="ECO:0000256" key="1">
    <source>
        <dbReference type="ARBA" id="ARBA00013134"/>
    </source>
</evidence>
<dbReference type="EC" id="4.2.1.130" evidence="1"/>
<evidence type="ECO:0000259" key="3">
    <source>
        <dbReference type="Pfam" id="PF01965"/>
    </source>
</evidence>
<accession>A0A9W9DAJ3</accession>
<evidence type="ECO:0000313" key="5">
    <source>
        <dbReference type="Proteomes" id="UP001140510"/>
    </source>
</evidence>
<proteinExistence type="predicted"/>
<dbReference type="Proteomes" id="UP001140510">
    <property type="component" value="Unassembled WGS sequence"/>
</dbReference>
<dbReference type="InterPro" id="IPR029062">
    <property type="entry name" value="Class_I_gatase-like"/>
</dbReference>
<keyword evidence="5" id="KW-1185">Reference proteome</keyword>
<reference evidence="4" key="1">
    <citation type="submission" date="2022-10" db="EMBL/GenBank/DDBJ databases">
        <title>Tapping the CABI collections for fungal endophytes: first genome assemblies for Collariella, Neodidymelliopsis, Ascochyta clinopodiicola, Didymella pomorum, Didymosphaeria variabile, Neocosmospora piperis and Neocucurbitaria cava.</title>
        <authorList>
            <person name="Hill R."/>
        </authorList>
    </citation>
    <scope>NUCLEOTIDE SEQUENCE</scope>
    <source>
        <strain evidence="4">IMI 355091</strain>
    </source>
</reference>
<dbReference type="AlphaFoldDB" id="A0A9W9DAJ3"/>
<dbReference type="OrthoDB" id="543156at2759"/>
<dbReference type="CDD" id="cd03135">
    <property type="entry name" value="GATase1_DJ-1"/>
    <property type="match status" value="1"/>
</dbReference>
<dbReference type="PANTHER" id="PTHR48094">
    <property type="entry name" value="PROTEIN/NUCLEIC ACID DEGLYCASE DJ-1-RELATED"/>
    <property type="match status" value="1"/>
</dbReference>
<dbReference type="PANTHER" id="PTHR48094:SF12">
    <property type="entry name" value="PARKINSON DISEASE PROTEIN 7 HOMOLOG"/>
    <property type="match status" value="1"/>
</dbReference>
<feature type="domain" description="DJ-1/PfpI" evidence="3">
    <location>
        <begin position="3"/>
        <end position="200"/>
    </location>
</feature>
<sequence>MPRALILIADGSEEIEFVTPYDILTRAGIEIQSVGVNLKNDNYATQVPPSFLFPALVTDYIHNSMSRNIRIVPDFLRLISVPTPESYDILILPGGAPGAKTFCTSNEVLQVIASFRSQGKYVASICAGTTALVAARNLAASSKTESGATAKARVTSHPSVKDDIKFEGWQYSEERVVVDGKVITSRGPGTAMLFALTIVEALMGKEKRNEITGPLMVAQTL</sequence>
<dbReference type="InterPro" id="IPR002818">
    <property type="entry name" value="DJ-1/PfpI"/>
</dbReference>
<dbReference type="GO" id="GO:1903189">
    <property type="term" value="P:glyoxal metabolic process"/>
    <property type="evidence" value="ECO:0007669"/>
    <property type="project" value="TreeGrafter"/>
</dbReference>
<dbReference type="Pfam" id="PF01965">
    <property type="entry name" value="DJ-1_PfpI"/>
    <property type="match status" value="1"/>
</dbReference>
<dbReference type="GO" id="GO:0006979">
    <property type="term" value="P:response to oxidative stress"/>
    <property type="evidence" value="ECO:0007669"/>
    <property type="project" value="TreeGrafter"/>
</dbReference>
<dbReference type="GO" id="GO:0005739">
    <property type="term" value="C:mitochondrion"/>
    <property type="evidence" value="ECO:0007669"/>
    <property type="project" value="TreeGrafter"/>
</dbReference>
<name>A0A9W9DAJ3_9PLEO</name>